<protein>
    <submittedName>
        <fullName evidence="1">Uncharacterized protein</fullName>
    </submittedName>
</protein>
<organism evidence="1">
    <name type="scientific">marine sediment metagenome</name>
    <dbReference type="NCBI Taxonomy" id="412755"/>
    <lineage>
        <taxon>unclassified sequences</taxon>
        <taxon>metagenomes</taxon>
        <taxon>ecological metagenomes</taxon>
    </lineage>
</organism>
<accession>A0A0F9AEP4</accession>
<sequence length="67" mass="7328">MATFNHACAIGLPTATLTQLRDRMMVRLGFAAQVANPPPGMAVLLDDFLFSAQTFLYTKSSALHTER</sequence>
<comment type="caution">
    <text evidence="1">The sequence shown here is derived from an EMBL/GenBank/DDBJ whole genome shotgun (WGS) entry which is preliminary data.</text>
</comment>
<dbReference type="AlphaFoldDB" id="A0A0F9AEP4"/>
<dbReference type="EMBL" id="LAZR01055198">
    <property type="protein sequence ID" value="KKK76914.1"/>
    <property type="molecule type" value="Genomic_DNA"/>
</dbReference>
<reference evidence="1" key="1">
    <citation type="journal article" date="2015" name="Nature">
        <title>Complex archaea that bridge the gap between prokaryotes and eukaryotes.</title>
        <authorList>
            <person name="Spang A."/>
            <person name="Saw J.H."/>
            <person name="Jorgensen S.L."/>
            <person name="Zaremba-Niedzwiedzka K."/>
            <person name="Martijn J."/>
            <person name="Lind A.E."/>
            <person name="van Eijk R."/>
            <person name="Schleper C."/>
            <person name="Guy L."/>
            <person name="Ettema T.J."/>
        </authorList>
    </citation>
    <scope>NUCLEOTIDE SEQUENCE</scope>
</reference>
<proteinExistence type="predicted"/>
<evidence type="ECO:0000313" key="1">
    <source>
        <dbReference type="EMBL" id="KKK76914.1"/>
    </source>
</evidence>
<name>A0A0F9AEP4_9ZZZZ</name>
<feature type="non-terminal residue" evidence="1">
    <location>
        <position position="67"/>
    </location>
</feature>
<gene>
    <name evidence="1" type="ORF">LCGC14_2858840</name>
</gene>